<dbReference type="GO" id="GO:0005829">
    <property type="term" value="C:cytosol"/>
    <property type="evidence" value="ECO:0007669"/>
    <property type="project" value="UniProtKB-ARBA"/>
</dbReference>
<dbReference type="NCBIfam" id="TIGR00038">
    <property type="entry name" value="efp"/>
    <property type="match status" value="1"/>
</dbReference>
<dbReference type="HAMAP" id="MF_00141">
    <property type="entry name" value="EF_P"/>
    <property type="match status" value="1"/>
</dbReference>
<dbReference type="InterPro" id="IPR014722">
    <property type="entry name" value="Rib_uL2_dom2"/>
</dbReference>
<dbReference type="InterPro" id="IPR008991">
    <property type="entry name" value="Translation_prot_SH3-like_sf"/>
</dbReference>
<dbReference type="FunFam" id="2.40.50.140:FF:000004">
    <property type="entry name" value="Elongation factor P"/>
    <property type="match status" value="1"/>
</dbReference>
<evidence type="ECO:0000313" key="10">
    <source>
        <dbReference type="Proteomes" id="UP001210211"/>
    </source>
</evidence>
<dbReference type="SMART" id="SM00841">
    <property type="entry name" value="Elong-fact-P_C"/>
    <property type="match status" value="1"/>
</dbReference>
<protein>
    <recommendedName>
        <fullName evidence="11">Elongation factor P</fullName>
    </recommendedName>
</protein>
<dbReference type="SUPFAM" id="SSF50104">
    <property type="entry name" value="Translation proteins SH3-like domain"/>
    <property type="match status" value="1"/>
</dbReference>
<dbReference type="NCBIfam" id="NF001810">
    <property type="entry name" value="PRK00529.1"/>
    <property type="match status" value="1"/>
</dbReference>
<dbReference type="EMBL" id="JAMRDG010000002">
    <property type="protein sequence ID" value="KAJ3684214.1"/>
    <property type="molecule type" value="Genomic_DNA"/>
</dbReference>
<dbReference type="PIRSF" id="PIRSF005901">
    <property type="entry name" value="EF-P"/>
    <property type="match status" value="1"/>
</dbReference>
<comment type="subcellular location">
    <subcellularLocation>
        <location evidence="1">Cytoplasm</location>
    </subcellularLocation>
</comment>
<evidence type="ECO:0000256" key="4">
    <source>
        <dbReference type="ARBA" id="ARBA00022490"/>
    </source>
</evidence>
<name>A0AAD5W9D5_9POAL</name>
<dbReference type="SUPFAM" id="SSF50249">
    <property type="entry name" value="Nucleic acid-binding proteins"/>
    <property type="match status" value="2"/>
</dbReference>
<dbReference type="InterPro" id="IPR012340">
    <property type="entry name" value="NA-bd_OB-fold"/>
</dbReference>
<evidence type="ECO:0000313" key="9">
    <source>
        <dbReference type="EMBL" id="KAJ3684214.1"/>
    </source>
</evidence>
<proteinExistence type="inferred from homology"/>
<dbReference type="CDD" id="cd04470">
    <property type="entry name" value="S1_EF-P_repeat_1"/>
    <property type="match status" value="1"/>
</dbReference>
<accession>A0AAD5W9D5</accession>
<dbReference type="Pfam" id="PF08207">
    <property type="entry name" value="EFP_N"/>
    <property type="match status" value="1"/>
</dbReference>
<dbReference type="InterPro" id="IPR015365">
    <property type="entry name" value="Elong-fact-P_C"/>
</dbReference>
<dbReference type="InterPro" id="IPR013185">
    <property type="entry name" value="Transl_elong_KOW-like"/>
</dbReference>
<dbReference type="InterPro" id="IPR001059">
    <property type="entry name" value="Transl_elong_P/YeiP_cen"/>
</dbReference>
<dbReference type="SMART" id="SM01185">
    <property type="entry name" value="EFP"/>
    <property type="match status" value="1"/>
</dbReference>
<reference evidence="9 10" key="1">
    <citation type="journal article" date="2022" name="Cell">
        <title>Repeat-based holocentromeres influence genome architecture and karyotype evolution.</title>
        <authorList>
            <person name="Hofstatter P.G."/>
            <person name="Thangavel G."/>
            <person name="Lux T."/>
            <person name="Neumann P."/>
            <person name="Vondrak T."/>
            <person name="Novak P."/>
            <person name="Zhang M."/>
            <person name="Costa L."/>
            <person name="Castellani M."/>
            <person name="Scott A."/>
            <person name="Toegelov H."/>
            <person name="Fuchs J."/>
            <person name="Mata-Sucre Y."/>
            <person name="Dias Y."/>
            <person name="Vanzela A.L.L."/>
            <person name="Huettel B."/>
            <person name="Almeida C.C.S."/>
            <person name="Simkova H."/>
            <person name="Souza G."/>
            <person name="Pedrosa-Harand A."/>
            <person name="Macas J."/>
            <person name="Mayer K.F.X."/>
            <person name="Houben A."/>
            <person name="Marques A."/>
        </authorList>
    </citation>
    <scope>NUCLEOTIDE SEQUENCE [LARGE SCALE GENOMIC DNA]</scope>
    <source>
        <strain evidence="9">RhyTen1mFocal</strain>
    </source>
</reference>
<gene>
    <name evidence="9" type="ORF">LUZ61_013378</name>
</gene>
<dbReference type="Proteomes" id="UP001210211">
    <property type="component" value="Unassembled WGS sequence"/>
</dbReference>
<evidence type="ECO:0008006" key="11">
    <source>
        <dbReference type="Google" id="ProtNLM"/>
    </source>
</evidence>
<evidence type="ECO:0000256" key="6">
    <source>
        <dbReference type="ARBA" id="ARBA00022917"/>
    </source>
</evidence>
<dbReference type="Gene3D" id="2.40.50.140">
    <property type="entry name" value="Nucleic acid-binding proteins"/>
    <property type="match status" value="2"/>
</dbReference>
<dbReference type="InterPro" id="IPR020599">
    <property type="entry name" value="Transl_elong_fac_P/YeiP"/>
</dbReference>
<comment type="similarity">
    <text evidence="3">Belongs to the elongation factor P family.</text>
</comment>
<dbReference type="PANTHER" id="PTHR30053:SF12">
    <property type="entry name" value="ELONGATION FACTOR P (EF-P) FAMILY PROTEIN"/>
    <property type="match status" value="1"/>
</dbReference>
<dbReference type="FunFam" id="2.40.50.140:FF:000009">
    <property type="entry name" value="Elongation factor P"/>
    <property type="match status" value="1"/>
</dbReference>
<dbReference type="CDD" id="cd05794">
    <property type="entry name" value="S1_EF-P_repeat_2"/>
    <property type="match status" value="1"/>
</dbReference>
<evidence type="ECO:0000256" key="5">
    <source>
        <dbReference type="ARBA" id="ARBA00022768"/>
    </source>
</evidence>
<dbReference type="InterPro" id="IPR011768">
    <property type="entry name" value="Transl_elongation_fac_P"/>
</dbReference>
<dbReference type="Pfam" id="PF01132">
    <property type="entry name" value="EFP"/>
    <property type="match status" value="1"/>
</dbReference>
<dbReference type="FunFam" id="2.30.30.30:FF:000040">
    <property type="entry name" value="Organellar elongation factor P"/>
    <property type="match status" value="1"/>
</dbReference>
<keyword evidence="6" id="KW-0648">Protein biosynthesis</keyword>
<evidence type="ECO:0000256" key="2">
    <source>
        <dbReference type="ARBA" id="ARBA00004815"/>
    </source>
</evidence>
<organism evidence="9 10">
    <name type="scientific">Rhynchospora tenuis</name>
    <dbReference type="NCBI Taxonomy" id="198213"/>
    <lineage>
        <taxon>Eukaryota</taxon>
        <taxon>Viridiplantae</taxon>
        <taxon>Streptophyta</taxon>
        <taxon>Embryophyta</taxon>
        <taxon>Tracheophyta</taxon>
        <taxon>Spermatophyta</taxon>
        <taxon>Magnoliopsida</taxon>
        <taxon>Liliopsida</taxon>
        <taxon>Poales</taxon>
        <taxon>Cyperaceae</taxon>
        <taxon>Cyperoideae</taxon>
        <taxon>Rhynchosporeae</taxon>
        <taxon>Rhynchospora</taxon>
    </lineage>
</organism>
<dbReference type="Gene3D" id="2.30.30.30">
    <property type="match status" value="1"/>
</dbReference>
<evidence type="ECO:0000259" key="8">
    <source>
        <dbReference type="SMART" id="SM01185"/>
    </source>
</evidence>
<comment type="pathway">
    <text evidence="2">Protein biosynthesis; polypeptide chain elongation.</text>
</comment>
<feature type="domain" description="Elongation factor P C-terminal" evidence="7">
    <location>
        <begin position="167"/>
        <end position="222"/>
    </location>
</feature>
<evidence type="ECO:0000256" key="3">
    <source>
        <dbReference type="ARBA" id="ARBA00009479"/>
    </source>
</evidence>
<evidence type="ECO:0000256" key="1">
    <source>
        <dbReference type="ARBA" id="ARBA00004496"/>
    </source>
</evidence>
<comment type="caution">
    <text evidence="9">The sequence shown here is derived from an EMBL/GenBank/DDBJ whole genome shotgun (WGS) entry which is preliminary data.</text>
</comment>
<evidence type="ECO:0000259" key="7">
    <source>
        <dbReference type="SMART" id="SM00841"/>
    </source>
</evidence>
<dbReference type="GO" id="GO:0043043">
    <property type="term" value="P:peptide biosynthetic process"/>
    <property type="evidence" value="ECO:0007669"/>
    <property type="project" value="InterPro"/>
</dbReference>
<keyword evidence="4" id="KW-0963">Cytoplasm</keyword>
<sequence length="223" mass="24900">MASLRFTPNGRLCFSSPLRPPQPRRRFLSLRSPLTKIYALSSNDIRVGTNIEFDGSPWKVLEFLHVKPGKGAAFIRTKVKNYITGNTVEKTFRAGSTLDEANILKETKQYTYKDGDQYVFMDMSTFEEVRLNEKDVGDRKMFLKEGAECSVLFWNGNVIDFELPIHVKLKVAEADAPVSGDATRSGSRPAKLETGAIVSVPPFVEAGEEVVVDTRSGQYVTRA</sequence>
<dbReference type="GO" id="GO:0003746">
    <property type="term" value="F:translation elongation factor activity"/>
    <property type="evidence" value="ECO:0007669"/>
    <property type="project" value="UniProtKB-KW"/>
</dbReference>
<feature type="domain" description="Translation elongation factor P/YeiP central" evidence="8">
    <location>
        <begin position="105"/>
        <end position="159"/>
    </location>
</feature>
<dbReference type="AlphaFoldDB" id="A0AAD5W9D5"/>
<keyword evidence="5" id="KW-0251">Elongation factor</keyword>
<keyword evidence="10" id="KW-1185">Reference proteome</keyword>
<dbReference type="PANTHER" id="PTHR30053">
    <property type="entry name" value="ELONGATION FACTOR P"/>
    <property type="match status" value="1"/>
</dbReference>
<dbReference type="Pfam" id="PF09285">
    <property type="entry name" value="Elong-fact-P_C"/>
    <property type="match status" value="1"/>
</dbReference>